<evidence type="ECO:0000256" key="4">
    <source>
        <dbReference type="ARBA" id="ARBA00022723"/>
    </source>
</evidence>
<protein>
    <submittedName>
        <fullName evidence="14">Cytochrome c oxidase assembly protein cox15</fullName>
    </submittedName>
</protein>
<comment type="subcellular location">
    <subcellularLocation>
        <location evidence="2">Membrane</location>
        <topology evidence="2">Multi-pass membrane protein</topology>
    </subcellularLocation>
</comment>
<feature type="region of interest" description="Disordered" evidence="12">
    <location>
        <begin position="114"/>
        <end position="133"/>
    </location>
</feature>
<dbReference type="GO" id="GO:0005743">
    <property type="term" value="C:mitochondrial inner membrane"/>
    <property type="evidence" value="ECO:0007669"/>
    <property type="project" value="TreeGrafter"/>
</dbReference>
<name>A0A9W8A4Y9_9FUNG</name>
<dbReference type="EMBL" id="JANBPU010000014">
    <property type="protein sequence ID" value="KAJ1920391.1"/>
    <property type="molecule type" value="Genomic_DNA"/>
</dbReference>
<evidence type="ECO:0000256" key="11">
    <source>
        <dbReference type="ARBA" id="ARBA00048044"/>
    </source>
</evidence>
<feature type="transmembrane region" description="Helical" evidence="13">
    <location>
        <begin position="229"/>
        <end position="246"/>
    </location>
</feature>
<keyword evidence="9 13" id="KW-0472">Membrane</keyword>
<dbReference type="InterPro" id="IPR023754">
    <property type="entry name" value="HemeA_Synthase_type2"/>
</dbReference>
<dbReference type="InterPro" id="IPR003780">
    <property type="entry name" value="COX15/CtaA_fam"/>
</dbReference>
<keyword evidence="6" id="KW-0560">Oxidoreductase</keyword>
<evidence type="ECO:0000313" key="14">
    <source>
        <dbReference type="EMBL" id="KAJ1920391.1"/>
    </source>
</evidence>
<feature type="transmembrane region" description="Helical" evidence="13">
    <location>
        <begin position="143"/>
        <end position="163"/>
    </location>
</feature>
<evidence type="ECO:0000256" key="6">
    <source>
        <dbReference type="ARBA" id="ARBA00023002"/>
    </source>
</evidence>
<feature type="transmembrane region" description="Helical" evidence="13">
    <location>
        <begin position="457"/>
        <end position="477"/>
    </location>
</feature>
<dbReference type="Pfam" id="PF02628">
    <property type="entry name" value="COX15-CtaA"/>
    <property type="match status" value="1"/>
</dbReference>
<comment type="cofactor">
    <cofactor evidence="1">
        <name>heme b</name>
        <dbReference type="ChEBI" id="CHEBI:60344"/>
    </cofactor>
</comment>
<keyword evidence="15" id="KW-1185">Reference proteome</keyword>
<dbReference type="AlphaFoldDB" id="A0A9W8A4Y9"/>
<accession>A0A9W8A4Y9</accession>
<evidence type="ECO:0000256" key="3">
    <source>
        <dbReference type="ARBA" id="ARBA00022692"/>
    </source>
</evidence>
<dbReference type="HAMAP" id="MF_01665">
    <property type="entry name" value="HemeA_synth_type2"/>
    <property type="match status" value="1"/>
</dbReference>
<evidence type="ECO:0000256" key="13">
    <source>
        <dbReference type="SAM" id="Phobius"/>
    </source>
</evidence>
<evidence type="ECO:0000256" key="1">
    <source>
        <dbReference type="ARBA" id="ARBA00001970"/>
    </source>
</evidence>
<evidence type="ECO:0000256" key="12">
    <source>
        <dbReference type="SAM" id="MobiDB-lite"/>
    </source>
</evidence>
<dbReference type="GO" id="GO:0006784">
    <property type="term" value="P:heme A biosynthetic process"/>
    <property type="evidence" value="ECO:0007669"/>
    <property type="project" value="InterPro"/>
</dbReference>
<keyword evidence="7" id="KW-0408">Iron</keyword>
<feature type="transmembrane region" description="Helical" evidence="13">
    <location>
        <begin position="258"/>
        <end position="276"/>
    </location>
</feature>
<gene>
    <name evidence="14" type="primary">COX15</name>
    <name evidence="14" type="ORF">H4219_001367</name>
</gene>
<dbReference type="OrthoDB" id="1726137at2759"/>
<comment type="pathway">
    <text evidence="10">Porphyrin-containing compound metabolism; heme A biosynthesis; heme A from heme O: step 1/1.</text>
</comment>
<dbReference type="GO" id="GO:0120547">
    <property type="term" value="F:heme A synthase activity"/>
    <property type="evidence" value="ECO:0007669"/>
    <property type="project" value="UniProtKB-EC"/>
</dbReference>
<comment type="caution">
    <text evidence="14">The sequence shown here is derived from an EMBL/GenBank/DDBJ whole genome shotgun (WGS) entry which is preliminary data.</text>
</comment>
<dbReference type="PANTHER" id="PTHR23289:SF2">
    <property type="entry name" value="CYTOCHROME C OXIDASE ASSEMBLY PROTEIN COX15 HOMOLOG"/>
    <property type="match status" value="1"/>
</dbReference>
<evidence type="ECO:0000313" key="15">
    <source>
        <dbReference type="Proteomes" id="UP001150538"/>
    </source>
</evidence>
<feature type="transmembrane region" description="Helical" evidence="13">
    <location>
        <begin position="429"/>
        <end position="445"/>
    </location>
</feature>
<evidence type="ECO:0000256" key="5">
    <source>
        <dbReference type="ARBA" id="ARBA00022989"/>
    </source>
</evidence>
<evidence type="ECO:0000256" key="8">
    <source>
        <dbReference type="ARBA" id="ARBA00023133"/>
    </source>
</evidence>
<evidence type="ECO:0000256" key="10">
    <source>
        <dbReference type="ARBA" id="ARBA00044501"/>
    </source>
</evidence>
<keyword evidence="4" id="KW-0479">Metal-binding</keyword>
<keyword evidence="8" id="KW-0350">Heme biosynthesis</keyword>
<comment type="catalytic activity">
    <reaction evidence="11">
        <text>Fe(II)-heme o + 2 A + H2O = Fe(II)-heme a + 2 AH2</text>
        <dbReference type="Rhea" id="RHEA:63388"/>
        <dbReference type="ChEBI" id="CHEBI:13193"/>
        <dbReference type="ChEBI" id="CHEBI:15377"/>
        <dbReference type="ChEBI" id="CHEBI:17499"/>
        <dbReference type="ChEBI" id="CHEBI:60530"/>
        <dbReference type="ChEBI" id="CHEBI:61715"/>
        <dbReference type="EC" id="1.17.99.9"/>
    </reaction>
    <physiologicalReaction direction="left-to-right" evidence="11">
        <dbReference type="Rhea" id="RHEA:63389"/>
    </physiologicalReaction>
</comment>
<dbReference type="PANTHER" id="PTHR23289">
    <property type="entry name" value="CYTOCHROME C OXIDASE ASSEMBLY PROTEIN COX15"/>
    <property type="match status" value="1"/>
</dbReference>
<feature type="transmembrane region" description="Helical" evidence="13">
    <location>
        <begin position="296"/>
        <end position="318"/>
    </location>
</feature>
<evidence type="ECO:0000256" key="2">
    <source>
        <dbReference type="ARBA" id="ARBA00004141"/>
    </source>
</evidence>
<proteinExistence type="inferred from homology"/>
<keyword evidence="3 13" id="KW-0812">Transmembrane</keyword>
<feature type="transmembrane region" description="Helical" evidence="13">
    <location>
        <begin position="353"/>
        <end position="379"/>
    </location>
</feature>
<dbReference type="GO" id="GO:0046872">
    <property type="term" value="F:metal ion binding"/>
    <property type="evidence" value="ECO:0007669"/>
    <property type="project" value="UniProtKB-KW"/>
</dbReference>
<keyword evidence="5 13" id="KW-1133">Transmembrane helix</keyword>
<evidence type="ECO:0000256" key="7">
    <source>
        <dbReference type="ARBA" id="ARBA00023004"/>
    </source>
</evidence>
<organism evidence="14 15">
    <name type="scientific">Mycoemilia scoparia</name>
    <dbReference type="NCBI Taxonomy" id="417184"/>
    <lineage>
        <taxon>Eukaryota</taxon>
        <taxon>Fungi</taxon>
        <taxon>Fungi incertae sedis</taxon>
        <taxon>Zoopagomycota</taxon>
        <taxon>Kickxellomycotina</taxon>
        <taxon>Kickxellomycetes</taxon>
        <taxon>Kickxellales</taxon>
        <taxon>Kickxellaceae</taxon>
        <taxon>Mycoemilia</taxon>
    </lineage>
</organism>
<dbReference type="GO" id="GO:0016653">
    <property type="term" value="F:oxidoreductase activity, acting on NAD(P)H, heme protein as acceptor"/>
    <property type="evidence" value="ECO:0007669"/>
    <property type="project" value="TreeGrafter"/>
</dbReference>
<dbReference type="Proteomes" id="UP001150538">
    <property type="component" value="Unassembled WGS sequence"/>
</dbReference>
<reference evidence="14" key="1">
    <citation type="submission" date="2022-07" db="EMBL/GenBank/DDBJ databases">
        <title>Phylogenomic reconstructions and comparative analyses of Kickxellomycotina fungi.</title>
        <authorList>
            <person name="Reynolds N.K."/>
            <person name="Stajich J.E."/>
            <person name="Barry K."/>
            <person name="Grigoriev I.V."/>
            <person name="Crous P."/>
            <person name="Smith M.E."/>
        </authorList>
    </citation>
    <scope>NUCLEOTIDE SEQUENCE</scope>
    <source>
        <strain evidence="14">NBRC 100468</strain>
    </source>
</reference>
<evidence type="ECO:0000256" key="9">
    <source>
        <dbReference type="ARBA" id="ARBA00023136"/>
    </source>
</evidence>
<feature type="compositionally biased region" description="Low complexity" evidence="12">
    <location>
        <begin position="114"/>
        <end position="126"/>
    </location>
</feature>
<sequence>MREPVNSSKGTAFPSVSESLGSSGFEIKFRNSTLRNMSFAENKRSHSQIARLLFKNSMAEAFQINRNMTSNAAQSAAGRGPTIELYATGGVPPNQSKLFGQSFKKAATQISSSLLSQSGQGKGSKSNQTNIDEKIPPIDRPIVGYWMLFCASMVFGIIVWGGLTRLTESGLSIVEWAPVRGAKLPTSEEEWELEFEKYKQFPEYKRIHVGLSLDDFKRIYFMEWFHRNIGRLIGLVFGLPAIYFIRKGYISRGNIGKTVGLGVLLLGQGAMGWYMVSSGLKKELEEVPHAVPRVSHYRLAAHLGLAYLFFAGLCLHGWSTLRMNRLVKGKIKNAEAINKLLLDPSVRSFNRKVIAATCLVLLTSLSGAFVAGLDAGLIYNTFPHMGDNIVPPTSELWHPLFSRDLAGNPQSMWFNIIENPTTVQLNHRVLAISTFFIISALWWKSRSLKLNPASRRLCHALMAAVSMQVGLGIATLVDLVPISLASAHQANSVGLLTAALGLIHALRPLPRMVVPI</sequence>